<accession>A0ABT1EG95</accession>
<evidence type="ECO:0000313" key="3">
    <source>
        <dbReference type="Proteomes" id="UP001523565"/>
    </source>
</evidence>
<sequence>MATSRLMPRHIDAGRSILGTIAKSIDYGKNPDKTRDGKLISYHECDPRTAAMEFTLAKRQYASITGREQPKEKDILLYQIRQAFPKGEITPEEANRVAHELALRWTKGKHAFLVCTHEDKEHIHSHIYYNSTNLDCNGKFNNFLWSAIALRRLSDLICVENGLSIIRNPKPGKGKHYGAWLGDDRSPSFQQRIKNAIDAALEQKPASFDDFLRLMEDAGYTVGSGKRITFLCPADGELPAQKKPTRCDTLKGDYTVAAIRERIEGKRVVSPKVRGTEPPAPPKLNLLIDVQNSIKAKGSPGYERWAKVFNLKQAAQTLIMLQENNLTEYTQLSQRAEQAAARFNDLGGRIKGIDARLSEIAGLQKHIGSYGKTRDVYAAYKAAGFSKKFFSQHEQEIQLHREAKKAFDALGLKKIPSIKALKQEYAALSVEKKKLYGEYHTARQEMKDFITAKSNVDRLLRYNEQEHIEGGGHEK</sequence>
<reference evidence="2 3" key="1">
    <citation type="journal article" date="2022" name="Genome Biol. Evol.">
        <title>Host diet, physiology and behaviors set the stage for Lachnospiraceae cladogenesis.</title>
        <authorList>
            <person name="Vera-Ponce De Leon A."/>
            <person name="Schneider M."/>
            <person name="Jahnes B.C."/>
            <person name="Sadowski V."/>
            <person name="Camuy-Velez L.A."/>
            <person name="Duan J."/>
            <person name="Sabree Z.L."/>
        </authorList>
    </citation>
    <scope>NUCLEOTIDE SEQUENCE [LARGE SCALE GENOMIC DNA]</scope>
    <source>
        <strain evidence="2 3">PAL227</strain>
    </source>
</reference>
<comment type="caution">
    <text evidence="2">The sequence shown here is derived from an EMBL/GenBank/DDBJ whole genome shotgun (WGS) entry which is preliminary data.</text>
</comment>
<evidence type="ECO:0000259" key="1">
    <source>
        <dbReference type="Pfam" id="PF03432"/>
    </source>
</evidence>
<protein>
    <submittedName>
        <fullName evidence="2">Relaxase/mobilization nuclease domain-containing protein</fullName>
    </submittedName>
</protein>
<gene>
    <name evidence="2" type="ORF">NK118_05530</name>
</gene>
<feature type="domain" description="MobA/VirD2-like nuclease" evidence="1">
    <location>
        <begin position="29"/>
        <end position="163"/>
    </location>
</feature>
<proteinExistence type="predicted"/>
<dbReference type="InterPro" id="IPR005094">
    <property type="entry name" value="Endonuclease_MobA/VirD2"/>
</dbReference>
<keyword evidence="3" id="KW-1185">Reference proteome</keyword>
<organism evidence="2 3">
    <name type="scientific">Ohessyouella blattaphilus</name>
    <dbReference type="NCBI Taxonomy" id="2949333"/>
    <lineage>
        <taxon>Bacteria</taxon>
        <taxon>Bacillati</taxon>
        <taxon>Bacillota</taxon>
        <taxon>Clostridia</taxon>
        <taxon>Lachnospirales</taxon>
        <taxon>Lachnospiraceae</taxon>
        <taxon>Ohessyouella</taxon>
    </lineage>
</organism>
<dbReference type="Proteomes" id="UP001523565">
    <property type="component" value="Unassembled WGS sequence"/>
</dbReference>
<dbReference type="RefSeq" id="WP_262068588.1">
    <property type="nucleotide sequence ID" value="NZ_JAMXOC010000005.1"/>
</dbReference>
<name>A0ABT1EG95_9FIRM</name>
<dbReference type="Pfam" id="PF03432">
    <property type="entry name" value="Relaxase"/>
    <property type="match status" value="1"/>
</dbReference>
<dbReference type="EMBL" id="JAMZFV010000005">
    <property type="protein sequence ID" value="MCP1109713.1"/>
    <property type="molecule type" value="Genomic_DNA"/>
</dbReference>
<evidence type="ECO:0000313" key="2">
    <source>
        <dbReference type="EMBL" id="MCP1109713.1"/>
    </source>
</evidence>